<sequence>MNILARDPDDWRVISDPKKRKQIQDRLAQRARRRRLKEAASSQDEFPEWSILTLDLYATSAFKAHDLTPAPPPTSPQSPNPSHQTSGVAAAHGDTALEAPLWLDRLLPLPRMRDNIVILDTMIDEQELVQHFFLLPTFEITPGYASWDPAGWVVQKEFVDKWAFLFY</sequence>
<evidence type="ECO:0000313" key="3">
    <source>
        <dbReference type="Proteomes" id="UP001218188"/>
    </source>
</evidence>
<organism evidence="2 3">
    <name type="scientific">Mycena alexandri</name>
    <dbReference type="NCBI Taxonomy" id="1745969"/>
    <lineage>
        <taxon>Eukaryota</taxon>
        <taxon>Fungi</taxon>
        <taxon>Dikarya</taxon>
        <taxon>Basidiomycota</taxon>
        <taxon>Agaricomycotina</taxon>
        <taxon>Agaricomycetes</taxon>
        <taxon>Agaricomycetidae</taxon>
        <taxon>Agaricales</taxon>
        <taxon>Marasmiineae</taxon>
        <taxon>Mycenaceae</taxon>
        <taxon>Mycena</taxon>
    </lineage>
</organism>
<proteinExistence type="predicted"/>
<reference evidence="2" key="1">
    <citation type="submission" date="2023-03" db="EMBL/GenBank/DDBJ databases">
        <title>Massive genome expansion in bonnet fungi (Mycena s.s.) driven by repeated elements and novel gene families across ecological guilds.</title>
        <authorList>
            <consortium name="Lawrence Berkeley National Laboratory"/>
            <person name="Harder C.B."/>
            <person name="Miyauchi S."/>
            <person name="Viragh M."/>
            <person name="Kuo A."/>
            <person name="Thoen E."/>
            <person name="Andreopoulos B."/>
            <person name="Lu D."/>
            <person name="Skrede I."/>
            <person name="Drula E."/>
            <person name="Henrissat B."/>
            <person name="Morin E."/>
            <person name="Kohler A."/>
            <person name="Barry K."/>
            <person name="LaButti K."/>
            <person name="Morin E."/>
            <person name="Salamov A."/>
            <person name="Lipzen A."/>
            <person name="Mereny Z."/>
            <person name="Hegedus B."/>
            <person name="Baldrian P."/>
            <person name="Stursova M."/>
            <person name="Weitz H."/>
            <person name="Taylor A."/>
            <person name="Grigoriev I.V."/>
            <person name="Nagy L.G."/>
            <person name="Martin F."/>
            <person name="Kauserud H."/>
        </authorList>
    </citation>
    <scope>NUCLEOTIDE SEQUENCE</scope>
    <source>
        <strain evidence="2">CBHHK200</strain>
    </source>
</reference>
<name>A0AAD6T572_9AGAR</name>
<dbReference type="Proteomes" id="UP001218188">
    <property type="component" value="Unassembled WGS sequence"/>
</dbReference>
<dbReference type="EMBL" id="JARJCM010000034">
    <property type="protein sequence ID" value="KAJ7038013.1"/>
    <property type="molecule type" value="Genomic_DNA"/>
</dbReference>
<gene>
    <name evidence="2" type="ORF">C8F04DRAFT_1393354</name>
</gene>
<feature type="region of interest" description="Disordered" evidence="1">
    <location>
        <begin position="65"/>
        <end position="90"/>
    </location>
</feature>
<feature type="compositionally biased region" description="Pro residues" evidence="1">
    <location>
        <begin position="69"/>
        <end position="79"/>
    </location>
</feature>
<protein>
    <submittedName>
        <fullName evidence="2">Uncharacterized protein</fullName>
    </submittedName>
</protein>
<dbReference type="AlphaFoldDB" id="A0AAD6T572"/>
<evidence type="ECO:0000256" key="1">
    <source>
        <dbReference type="SAM" id="MobiDB-lite"/>
    </source>
</evidence>
<evidence type="ECO:0000313" key="2">
    <source>
        <dbReference type="EMBL" id="KAJ7038013.1"/>
    </source>
</evidence>
<keyword evidence="3" id="KW-1185">Reference proteome</keyword>
<comment type="caution">
    <text evidence="2">The sequence shown here is derived from an EMBL/GenBank/DDBJ whole genome shotgun (WGS) entry which is preliminary data.</text>
</comment>
<accession>A0AAD6T572</accession>